<dbReference type="Pfam" id="PF08016">
    <property type="entry name" value="PKD_channel"/>
    <property type="match status" value="1"/>
</dbReference>
<keyword evidence="6 13" id="KW-1133">Transmembrane helix</keyword>
<dbReference type="PROSITE" id="PS51212">
    <property type="entry name" value="WSC"/>
    <property type="match status" value="1"/>
</dbReference>
<feature type="transmembrane region" description="Helical" evidence="13">
    <location>
        <begin position="2619"/>
        <end position="2640"/>
    </location>
</feature>
<feature type="transmembrane region" description="Helical" evidence="13">
    <location>
        <begin position="3256"/>
        <end position="3278"/>
    </location>
</feature>
<feature type="transmembrane region" description="Helical" evidence="13">
    <location>
        <begin position="2371"/>
        <end position="2389"/>
    </location>
</feature>
<evidence type="ECO:0000259" key="14">
    <source>
        <dbReference type="PROSITE" id="PS50093"/>
    </source>
</evidence>
<dbReference type="InterPro" id="IPR013122">
    <property type="entry name" value="PKD1_2_channel"/>
</dbReference>
<dbReference type="SMART" id="SM00089">
    <property type="entry name" value="PKD"/>
    <property type="match status" value="6"/>
</dbReference>
<dbReference type="Gene3D" id="2.60.60.20">
    <property type="entry name" value="PLAT/LH2 domain"/>
    <property type="match status" value="1"/>
</dbReference>
<sequence>MNVNPGDFDPNNLTPGLCASKCGLFGYAYAGVTGGNFCFCANQQPPNGQLKPNECTMPCTGNAAEKCGDLDHVSVYQSSQPVVGLKVEPNPPLAGFVKTGDPVTFDVSVVSALGAYYQFSYDDGADRTPKNETGMYTHSFNVPGVYSVKVYGSDLNDTIPEGQAVTTVAVKDEVGPVSVDCPDMCATYEYCLCEVKTYQGSEMELNDTVDGDAQTPFKIADPVYDTVGFAIQSVGPYDPNAQGDGSYILKASEFRMEGKVLGLQIFGETAGTISVLILEPVCATGNYCPESNDCRTSCLGYQTMDCSAGIFCPSSKTCTSSCPVAARPVGTFDYKLKQKESVTISVGFNHYSLSTDIPVSPGDILGFEQTAGNGVVAMSKTAGNGDYHIGSSPTTFAHAGLTTIPNRMLFNAIMSSPSMALLHYELPLAKSYTIDVSVQNTYGAKTNSTQVMVIEGINITDIIAPIYAAANEATSFNLQPHTGSDIVYTWNFGDGEENTTTLPYQHTFTYGGSFNVTCEAFNPMSRKSNFTEVMVEYRIAGLGVTSTPSAANTLTDFSFVMTTGSNFTCIWDFGDGSDAINKTDTDTPSGGAATVVQHMYTTDGNFNVNVTCYNNINKETVLLVQNVEYPITDLNLITKGADKNTAFKIKWTIQHGSSPVVSLFFNGVTYIKDAPTNGFTELTTKSWETTEISGLPVGLYDLQLSVQNQFNIESENISFTVEAAMKDVVSTVSKTTVPTAEPITFTLDMTEGSNVNYVFNWDNGNFVNGTNPGDWATKNPRLHTETHSFNDGRIYTVKITAWNAASSKEFVHEILAIQSVNQVEMHNEEYYRFTPPAYPHFNFSVIGTPPNEAQVFFDFGDSKTESLGLQIDYNYDHEYRDTGPFSVTANIYNNISAKEFVRNINIIEVLQNLQIATNPPHAAINNPIALDVILYRAPTGNDCLITVNYGGGIPDVIDRPRTGSGQNGKDTLPDVTYTTLGTKTITVTVTSPLESLTKQLDIEVQDPVDPSFTVTAGPDANGEFTHPGPATITIGYTGTVRPTDASYSINIGDGTFINGSFNTLFTTVPGTGSLSHSFTNDGTFNATVTIYNLASSETTTFHIGSYIAIADSTAAVTYKPALPLDAPEENGLLNQVGKFPRDRPIIFTMTHTSGTIEGYDIIYSLKSGGPAYTCSKTKSPFEIDFPGSGLFEVQITAKNPLYSNTITTDVTILDRVVGTNITDLVPNVGSGVKKKIGIQFDIQGDQTCLSIDFGDGIEQLLSDDPIYCTSHSSSTAKHIGALTGVTEIEHTYNSNGYYTVVATAYNSFSNSTNSISVPVSRALCKDPTVTIQDQSFQFYNPMIVKKGKQFSIVGQSDILCATTLENIKTWSIETVDDNSGQVTGVIDLSTYSTRTNAELHIPARSLDYGLYKATYTMEMSGADFDGGRFVTSSYTYFRVDESDIVGIIQQGGISEIVRGLQSITLEPHKWSFDPDDTTPIGSQTFDSYTWNCTPANLNATVAHCNDLVPTPTVGSPVTIDLAQAIVNADFQFCVIIKKGTRATTACLVVQLVPGTPPDVYLECTASSVCNQLADGQLIPPSGRLGVKCECTSSSCANLQLEYSWIFYVYDYRWPWKDIQDIQEYAVGIDSKELAINRKLFEDHPNVTQFRAGCTANIAGHSEVGKAYMNFMINSKPTNGTCSVDKTDGIVSTQKSFCIMCQDWYDEQGIAEYQIIVRLKDDDVFREVMAVTKFDGPLCLDLPMGAKYNDFKEDLLVRIKDNLGSVNEVLVSEVTVRPLSATESQALVSQFLNDKFDPFDKIYAEGDTNTVAAITSNLVAILNSDSKKAQSEYAGVGVASSTTNTGFGPSDADRDGAYVTSESSSNPVLNKKYEEEKDLRSQLKQQAVEALSKVTTGSVTAVKQISSSLSEFVHYPEEVTLKSASLAINKTLEMAKYMADLKDVSYEDRKSTFIYMAATLGGALDAIGFNGDNPSLTELDEAKDLPSFKVYDTDWENTDGGITAGNFEEALGEHGKHTHKNYAGTKSAGFIDKATETMLLLAQGFSTNSVPGEEIPFTTNRLQGVVTNQDAKALLGNKVSIADSNATLLLPNDIGSLFPGENKTENDSFVLQLLQTTSVPYQYSKSSNDLAADSNGLVIDIFDDDGNVRVIKNLVIPIEFKIPRDVNAPVPKYKEADPFVANWDYFYYHRVNITKKGASLHVQFDISNSTTKFLVVVKFGEFPDIEKNTCDYVGVIPDDNMPPKYRYTYFLDNRNVSDFIGSVYIGVREIEPNENPSDYKTCNDIPKYEKGSGKPDDKYNFRVFSTGCYFYNKTLKDWSTEGCWVGPETDEGATHCFCNHLTTFAGGWVVVPNTIDWNFIFSNADFAKNPTLYITEIVIAILYLFAVIWARREDKKDLERIGVTPLKDNDPRDKYYYEVVVITGMRRNAGTDSKVCFIMSGEHDETDVRMFTDDKRKIFRRGAVDSFLVAVPRPLGTLNYARVWHDNSGKGKMASWYLKYLMVRDIQTNQRSVFICNKWFAVEEDDGQVDRVIPVAGKAQMTEFGHLFAEKSKKSLIDGHLWFSVVARPAQSRFTRVQRVSCCLLLLFVSMLGNAMFYGTATSSSTTYTFGPFALSPEQIFIGIAVNLIIFPINFFVMTLFRKSRARKMKPSRIDEALKRGGLSPASNAEGEVKSDMGGVWMSRSPTMMAENRAGTSASMRPETSFSSVSRMGERNYEALRVEKKKKKKKFEFPWWCSILGWILLWLGVGVSVAFVTFYGITFQDEKCKKWITSMLTSFFTSVFITQPVKVFLTAIFFSLVVKNPGEEEDDEVEDEEAHKLGADEEYLHFEDGYGATRPRKIGYKPPDPAELEKARIQRLNEIKMWEIVREIVFYAFFLWILMVISYRNRSPDAYFYKDSLQKTFIENTETNHWFSKVRNTAEYWKWARSGLLNGIRASSYYNSDPPLLLRGFVNDKVSRIMGYATMRQLRVRPGLCDIRGVMKNVIHECNEPYSLSNEDEEAYMPEWKKLNSTQSKNDTGLPWVFSKADVLNGYPYWGVHEVYGGGGYVQRLQGSKEVINQTFKILESQDWIDRYTRAVFVEFTVYNPQVNLFAIATIVAEFDASGGVTTSYRFEPAMLLPYMSSVMLFQIACEVIYLLFTAWFIIKAVKNIFKEKMKYFFVFWNIIELGIIAVSLGAVIVYFYRLIVTNELTAIFARSHGNEYMKFQYAGYWNEIFTYMIGWLVFFGTLKFLKLLRFNKRMALVAATLKNGSNSLIHFGIIFLIVYMAFMQLFYLTFMNLSTTFSTFVTSMESGVLMMMGKFDIYSMLMVEPFLTQLFVFGFVVTITFILVNMFLSILNETFGAVREDMNKVNNDYEIVDFMVGRFKRWTGIGSAPANTLQPSDLMTDAKGRPYNGPQDNVTHFPDRIDKLLNSISNIYMDENGIARRMNQKEAAQNKSNMKSMFRGNSSQDNDGLTEVQN</sequence>
<dbReference type="PRINTS" id="PR01433">
    <property type="entry name" value="POLYCYSTIN2"/>
</dbReference>
<dbReference type="Proteomes" id="UP001347796">
    <property type="component" value="Unassembled WGS sequence"/>
</dbReference>
<dbReference type="Pfam" id="PF01477">
    <property type="entry name" value="PLAT"/>
    <property type="match status" value="1"/>
</dbReference>
<evidence type="ECO:0000256" key="11">
    <source>
        <dbReference type="PROSITE-ProRule" id="PRU00152"/>
    </source>
</evidence>
<evidence type="ECO:0000256" key="13">
    <source>
        <dbReference type="SAM" id="Phobius"/>
    </source>
</evidence>
<feature type="region of interest" description="Disordered" evidence="12">
    <location>
        <begin position="3434"/>
        <end position="3462"/>
    </location>
</feature>
<dbReference type="GO" id="GO:0005509">
    <property type="term" value="F:calcium ion binding"/>
    <property type="evidence" value="ECO:0007669"/>
    <property type="project" value="InterPro"/>
</dbReference>
<dbReference type="Gene3D" id="2.60.40.10">
    <property type="entry name" value="Immunoglobulins"/>
    <property type="match status" value="4"/>
</dbReference>
<feature type="domain" description="PKD" evidence="14">
    <location>
        <begin position="482"/>
        <end position="542"/>
    </location>
</feature>
<feature type="transmembrane region" description="Helical" evidence="13">
    <location>
        <begin position="2732"/>
        <end position="2758"/>
    </location>
</feature>
<evidence type="ECO:0000256" key="9">
    <source>
        <dbReference type="ARBA" id="ARBA00023180"/>
    </source>
</evidence>
<accession>A0AAN8QC41</accession>
<comment type="similarity">
    <text evidence="3">Belongs to the polycystin family.</text>
</comment>
<feature type="domain" description="WSC" evidence="16">
    <location>
        <begin position="1"/>
        <end position="79"/>
    </location>
</feature>
<dbReference type="Pfam" id="PF00801">
    <property type="entry name" value="PKD"/>
    <property type="match status" value="3"/>
</dbReference>
<dbReference type="PROSITE" id="PS50095">
    <property type="entry name" value="PLAT"/>
    <property type="match status" value="1"/>
</dbReference>
<dbReference type="InterPro" id="IPR003915">
    <property type="entry name" value="PKD_2"/>
</dbReference>
<dbReference type="SUPFAM" id="SSF49299">
    <property type="entry name" value="PKD domain"/>
    <property type="match status" value="6"/>
</dbReference>
<comment type="caution">
    <text evidence="17">The sequence shown here is derived from an EMBL/GenBank/DDBJ whole genome shotgun (WGS) entry which is preliminary data.</text>
</comment>
<dbReference type="InterPro" id="IPR002889">
    <property type="entry name" value="WSC_carb-bd"/>
</dbReference>
<dbReference type="InterPro" id="IPR013783">
    <property type="entry name" value="Ig-like_fold"/>
</dbReference>
<keyword evidence="4 13" id="KW-0812">Transmembrane</keyword>
<dbReference type="GO" id="GO:0005929">
    <property type="term" value="C:cilium"/>
    <property type="evidence" value="ECO:0007669"/>
    <property type="project" value="UniProtKB-SubCell"/>
</dbReference>
<dbReference type="InterPro" id="IPR046338">
    <property type="entry name" value="GAIN_dom_sf"/>
</dbReference>
<feature type="transmembrane region" description="Helical" evidence="13">
    <location>
        <begin position="3158"/>
        <end position="3184"/>
    </location>
</feature>
<dbReference type="PANTHER" id="PTHR10877:SF150">
    <property type="entry name" value="REJ DOMAIN-CONTAINING PROTEIN"/>
    <property type="match status" value="1"/>
</dbReference>
<keyword evidence="7" id="KW-0966">Cell projection</keyword>
<feature type="transmembrane region" description="Helical" evidence="13">
    <location>
        <begin position="2778"/>
        <end position="2801"/>
    </location>
</feature>
<evidence type="ECO:0000256" key="3">
    <source>
        <dbReference type="ARBA" id="ARBA00007200"/>
    </source>
</evidence>
<feature type="transmembrane region" description="Helical" evidence="13">
    <location>
        <begin position="2579"/>
        <end position="2599"/>
    </location>
</feature>
<dbReference type="EMBL" id="JAZGQO010000004">
    <property type="protein sequence ID" value="KAK6187875.1"/>
    <property type="molecule type" value="Genomic_DNA"/>
</dbReference>
<evidence type="ECO:0000256" key="8">
    <source>
        <dbReference type="ARBA" id="ARBA00023136"/>
    </source>
</evidence>
<evidence type="ECO:0000256" key="1">
    <source>
        <dbReference type="ARBA" id="ARBA00004138"/>
    </source>
</evidence>
<keyword evidence="9" id="KW-0325">Glycoprotein</keyword>
<dbReference type="SUPFAM" id="SSF49723">
    <property type="entry name" value="Lipase/lipooxygenase domain (PLAT/LH2 domain)"/>
    <property type="match status" value="1"/>
</dbReference>
<comment type="subcellular location">
    <subcellularLocation>
        <location evidence="2">Cell membrane</location>
        <topology evidence="2">Multi-pass membrane protein</topology>
    </subcellularLocation>
    <subcellularLocation>
        <location evidence="1">Cell projection</location>
        <location evidence="1">Cilium</location>
    </subcellularLocation>
</comment>
<evidence type="ECO:0000256" key="5">
    <source>
        <dbReference type="ARBA" id="ARBA00022729"/>
    </source>
</evidence>
<feature type="transmembrane region" description="Helical" evidence="13">
    <location>
        <begin position="3216"/>
        <end position="3236"/>
    </location>
</feature>
<reference evidence="17 18" key="1">
    <citation type="submission" date="2024-01" db="EMBL/GenBank/DDBJ databases">
        <title>The genome of the rayed Mediterranean limpet Patella caerulea (Linnaeus, 1758).</title>
        <authorList>
            <person name="Anh-Thu Weber A."/>
            <person name="Halstead-Nussloch G."/>
        </authorList>
    </citation>
    <scope>NUCLEOTIDE SEQUENCE [LARGE SCALE GENOMIC DNA]</scope>
    <source>
        <strain evidence="17">AATW-2023a</strain>
        <tissue evidence="17">Whole specimen</tissue>
    </source>
</reference>
<dbReference type="InterPro" id="IPR051223">
    <property type="entry name" value="Polycystin"/>
</dbReference>
<dbReference type="InterPro" id="IPR000203">
    <property type="entry name" value="GPS"/>
</dbReference>
<keyword evidence="7" id="KW-0969">Cilium</keyword>
<dbReference type="Pfam" id="PF01822">
    <property type="entry name" value="WSC"/>
    <property type="match status" value="1"/>
</dbReference>
<dbReference type="InterPro" id="IPR022409">
    <property type="entry name" value="PKD/Chitinase_dom"/>
</dbReference>
<dbReference type="Gene3D" id="2.60.220.50">
    <property type="match status" value="1"/>
</dbReference>
<feature type="transmembrane region" description="Helical" evidence="13">
    <location>
        <begin position="3119"/>
        <end position="3146"/>
    </location>
</feature>
<dbReference type="SMART" id="SM00308">
    <property type="entry name" value="LH2"/>
    <property type="match status" value="1"/>
</dbReference>
<dbReference type="Pfam" id="PF01825">
    <property type="entry name" value="GPS"/>
    <property type="match status" value="1"/>
</dbReference>
<dbReference type="FunFam" id="2.60.60.20:FF:000022">
    <property type="entry name" value="Uncharacterized protein"/>
    <property type="match status" value="1"/>
</dbReference>
<dbReference type="PROSITE" id="PS50093">
    <property type="entry name" value="PKD"/>
    <property type="match status" value="2"/>
</dbReference>
<dbReference type="InterPro" id="IPR001024">
    <property type="entry name" value="PLAT/LH2_dom"/>
</dbReference>
<dbReference type="CDD" id="cd00146">
    <property type="entry name" value="PKD"/>
    <property type="match status" value="2"/>
</dbReference>
<evidence type="ECO:0000256" key="4">
    <source>
        <dbReference type="ARBA" id="ARBA00022692"/>
    </source>
</evidence>
<dbReference type="InterPro" id="IPR000601">
    <property type="entry name" value="PKD_dom"/>
</dbReference>
<evidence type="ECO:0000313" key="18">
    <source>
        <dbReference type="Proteomes" id="UP001347796"/>
    </source>
</evidence>
<dbReference type="PANTHER" id="PTHR10877">
    <property type="entry name" value="POLYCYSTIN FAMILY MEMBER"/>
    <property type="match status" value="1"/>
</dbReference>
<dbReference type="GO" id="GO:0050982">
    <property type="term" value="P:detection of mechanical stimulus"/>
    <property type="evidence" value="ECO:0007669"/>
    <property type="project" value="TreeGrafter"/>
</dbReference>
<evidence type="ECO:0000259" key="16">
    <source>
        <dbReference type="PROSITE" id="PS51212"/>
    </source>
</evidence>
<proteinExistence type="inferred from homology"/>
<comment type="caution">
    <text evidence="11">Lacks conserved residue(s) required for the propagation of feature annotation.</text>
</comment>
<evidence type="ECO:0000313" key="17">
    <source>
        <dbReference type="EMBL" id="KAK6187875.1"/>
    </source>
</evidence>
<evidence type="ECO:0000256" key="6">
    <source>
        <dbReference type="ARBA" id="ARBA00022989"/>
    </source>
</evidence>
<keyword evidence="18" id="KW-1185">Reference proteome</keyword>
<feature type="domain" description="PLAT" evidence="15">
    <location>
        <begin position="2414"/>
        <end position="2533"/>
    </location>
</feature>
<evidence type="ECO:0000256" key="2">
    <source>
        <dbReference type="ARBA" id="ARBA00004651"/>
    </source>
</evidence>
<feature type="transmembrane region" description="Helical" evidence="13">
    <location>
        <begin position="2867"/>
        <end position="2886"/>
    </location>
</feature>
<evidence type="ECO:0000256" key="12">
    <source>
        <dbReference type="SAM" id="MobiDB-lite"/>
    </source>
</evidence>
<dbReference type="GO" id="GO:0005886">
    <property type="term" value="C:plasma membrane"/>
    <property type="evidence" value="ECO:0007669"/>
    <property type="project" value="UniProtKB-SubCell"/>
</dbReference>
<dbReference type="GO" id="GO:0005262">
    <property type="term" value="F:calcium channel activity"/>
    <property type="evidence" value="ECO:0007669"/>
    <property type="project" value="TreeGrafter"/>
</dbReference>
<dbReference type="SMART" id="SM00303">
    <property type="entry name" value="GPS"/>
    <property type="match status" value="1"/>
</dbReference>
<dbReference type="Pfam" id="PF20519">
    <property type="entry name" value="Polycystin_dom"/>
    <property type="match status" value="1"/>
</dbReference>
<organism evidence="17 18">
    <name type="scientific">Patella caerulea</name>
    <name type="common">Rayed Mediterranean limpet</name>
    <dbReference type="NCBI Taxonomy" id="87958"/>
    <lineage>
        <taxon>Eukaryota</taxon>
        <taxon>Metazoa</taxon>
        <taxon>Spiralia</taxon>
        <taxon>Lophotrochozoa</taxon>
        <taxon>Mollusca</taxon>
        <taxon>Gastropoda</taxon>
        <taxon>Patellogastropoda</taxon>
        <taxon>Patelloidea</taxon>
        <taxon>Patellidae</taxon>
        <taxon>Patella</taxon>
    </lineage>
</organism>
<dbReference type="InterPro" id="IPR036392">
    <property type="entry name" value="PLAT/LH2_dom_sf"/>
</dbReference>
<evidence type="ECO:0000259" key="15">
    <source>
        <dbReference type="PROSITE" id="PS50095"/>
    </source>
</evidence>
<keyword evidence="8 13" id="KW-0472">Membrane</keyword>
<keyword evidence="5" id="KW-0732">Signal</keyword>
<feature type="region of interest" description="Disordered" evidence="12">
    <location>
        <begin position="1843"/>
        <end position="1870"/>
    </location>
</feature>
<dbReference type="InterPro" id="IPR035986">
    <property type="entry name" value="PKD_dom_sf"/>
</dbReference>
<name>A0AAN8QC41_PATCE</name>
<feature type="disulfide bond" evidence="10">
    <location>
        <begin position="2976"/>
        <end position="2989"/>
    </location>
</feature>
<dbReference type="SMART" id="SM00321">
    <property type="entry name" value="WSC"/>
    <property type="match status" value="1"/>
</dbReference>
<evidence type="ECO:0000256" key="10">
    <source>
        <dbReference type="PIRSR" id="PIRSR603915-2"/>
    </source>
</evidence>
<protein>
    <submittedName>
        <fullName evidence="17">Uncharacterized protein</fullName>
    </submittedName>
</protein>
<gene>
    <name evidence="17" type="ORF">SNE40_005805</name>
</gene>
<dbReference type="InterPro" id="IPR042060">
    <property type="entry name" value="PLAT_polycystin1"/>
</dbReference>
<dbReference type="InterPro" id="IPR046791">
    <property type="entry name" value="Polycystin_dom"/>
</dbReference>
<evidence type="ECO:0000256" key="7">
    <source>
        <dbReference type="ARBA" id="ARBA00023069"/>
    </source>
</evidence>
<feature type="transmembrane region" description="Helical" evidence="13">
    <location>
        <begin position="3318"/>
        <end position="3339"/>
    </location>
</feature>
<dbReference type="CDD" id="cd01752">
    <property type="entry name" value="PLAT_polycystin"/>
    <property type="match status" value="1"/>
</dbReference>
<feature type="domain" description="PKD" evidence="14">
    <location>
        <begin position="563"/>
        <end position="617"/>
    </location>
</feature>